<feature type="domain" description="RNA polymerase sigma factor 70 region 4 type 2" evidence="1">
    <location>
        <begin position="55"/>
        <end position="108"/>
    </location>
</feature>
<gene>
    <name evidence="2" type="ORF">NPRO_19620</name>
</gene>
<dbReference type="SUPFAM" id="SSF88659">
    <property type="entry name" value="Sigma3 and sigma4 domains of RNA polymerase sigma factors"/>
    <property type="match status" value="1"/>
</dbReference>
<evidence type="ECO:0000313" key="2">
    <source>
        <dbReference type="EMBL" id="BBO24367.1"/>
    </source>
</evidence>
<dbReference type="InterPro" id="IPR013324">
    <property type="entry name" value="RNA_pol_sigma_r3/r4-like"/>
</dbReference>
<dbReference type="Proteomes" id="UP000662873">
    <property type="component" value="Chromosome"/>
</dbReference>
<accession>A0A809S5N6</accession>
<name>A0A809S5N6_9BACT</name>
<evidence type="ECO:0000313" key="3">
    <source>
        <dbReference type="Proteomes" id="UP000662873"/>
    </source>
</evidence>
<dbReference type="InterPro" id="IPR013249">
    <property type="entry name" value="RNA_pol_sigma70_r4_t2"/>
</dbReference>
<proteinExistence type="predicted"/>
<organism evidence="2 3">
    <name type="scientific">Candidatus Nitrosymbiomonas proteolyticus</name>
    <dbReference type="NCBI Taxonomy" id="2608984"/>
    <lineage>
        <taxon>Bacteria</taxon>
        <taxon>Bacillati</taxon>
        <taxon>Armatimonadota</taxon>
        <taxon>Armatimonadota incertae sedis</taxon>
        <taxon>Candidatus Nitrosymbiomonas</taxon>
    </lineage>
</organism>
<dbReference type="Pfam" id="PF08281">
    <property type="entry name" value="Sigma70_r4_2"/>
    <property type="match status" value="1"/>
</dbReference>
<dbReference type="AlphaFoldDB" id="A0A809S5N6"/>
<dbReference type="InterPro" id="IPR036388">
    <property type="entry name" value="WH-like_DNA-bd_sf"/>
</dbReference>
<dbReference type="Gene3D" id="1.10.10.10">
    <property type="entry name" value="Winged helix-like DNA-binding domain superfamily/Winged helix DNA-binding domain"/>
    <property type="match status" value="1"/>
</dbReference>
<sequence>MTWLQRIMIHVSLEPLKRKESKYDYDRTDEAVSNISVHSVLDDPHRAFCAHMRSDLLLDAIRQMTPEERTAFFATENEMIGLTYEQAAEQLNWTIETVKSRVSSARRRVRTSIPKEWVP</sequence>
<dbReference type="GO" id="GO:0006352">
    <property type="term" value="P:DNA-templated transcription initiation"/>
    <property type="evidence" value="ECO:0007669"/>
    <property type="project" value="InterPro"/>
</dbReference>
<dbReference type="KEGG" id="npy:NPRO_19620"/>
<dbReference type="EMBL" id="AP021858">
    <property type="protein sequence ID" value="BBO24367.1"/>
    <property type="molecule type" value="Genomic_DNA"/>
</dbReference>
<evidence type="ECO:0000259" key="1">
    <source>
        <dbReference type="Pfam" id="PF08281"/>
    </source>
</evidence>
<dbReference type="GO" id="GO:0016987">
    <property type="term" value="F:sigma factor activity"/>
    <property type="evidence" value="ECO:0007669"/>
    <property type="project" value="InterPro"/>
</dbReference>
<dbReference type="GO" id="GO:0003677">
    <property type="term" value="F:DNA binding"/>
    <property type="evidence" value="ECO:0007669"/>
    <property type="project" value="InterPro"/>
</dbReference>
<reference evidence="2" key="1">
    <citation type="journal article" name="DNA Res.">
        <title>The physiological potential of anammox bacteria as revealed by their core genome structure.</title>
        <authorList>
            <person name="Okubo T."/>
            <person name="Toyoda A."/>
            <person name="Fukuhara K."/>
            <person name="Uchiyama I."/>
            <person name="Harigaya Y."/>
            <person name="Kuroiwa M."/>
            <person name="Suzuki T."/>
            <person name="Murakami Y."/>
            <person name="Suwa Y."/>
            <person name="Takami H."/>
        </authorList>
    </citation>
    <scope>NUCLEOTIDE SEQUENCE</scope>
    <source>
        <strain evidence="2">317325-2</strain>
    </source>
</reference>
<protein>
    <recommendedName>
        <fullName evidence="1">RNA polymerase sigma factor 70 region 4 type 2 domain-containing protein</fullName>
    </recommendedName>
</protein>